<dbReference type="PANTHER" id="PTHR43586">
    <property type="entry name" value="CYSTEINE DESULFURASE"/>
    <property type="match status" value="1"/>
</dbReference>
<dbReference type="Proteomes" id="UP000186940">
    <property type="component" value="Unassembled WGS sequence"/>
</dbReference>
<organism evidence="9 10">
    <name type="scientific">Candidatus Syntropharchaeum caldarium</name>
    <dbReference type="NCBI Taxonomy" id="1838285"/>
    <lineage>
        <taxon>Archaea</taxon>
        <taxon>Methanobacteriati</taxon>
        <taxon>Methanobacteriota</taxon>
        <taxon>Stenosarchaea group</taxon>
        <taxon>Methanomicrobia</taxon>
        <taxon>Methanosarcinales</taxon>
        <taxon>ANME-2 cluster</taxon>
        <taxon>Candidatus Syntropharchaeum</taxon>
    </lineage>
</organism>
<evidence type="ECO:0000256" key="4">
    <source>
        <dbReference type="ARBA" id="ARBA00022679"/>
    </source>
</evidence>
<dbReference type="GO" id="GO:0006534">
    <property type="term" value="P:cysteine metabolic process"/>
    <property type="evidence" value="ECO:0007669"/>
    <property type="project" value="InterPro"/>
</dbReference>
<gene>
    <name evidence="9" type="ORF">SCAL_000445</name>
</gene>
<dbReference type="Gene3D" id="3.90.1150.10">
    <property type="entry name" value="Aspartate Aminotransferase, domain 1"/>
    <property type="match status" value="1"/>
</dbReference>
<dbReference type="Pfam" id="PF00266">
    <property type="entry name" value="Aminotran_5"/>
    <property type="match status" value="1"/>
</dbReference>
<dbReference type="SUPFAM" id="SSF53383">
    <property type="entry name" value="PLP-dependent transferases"/>
    <property type="match status" value="1"/>
</dbReference>
<name>A0A1F2PBH4_9EURY</name>
<accession>A0A1F2PBH4</accession>
<dbReference type="InterPro" id="IPR015422">
    <property type="entry name" value="PyrdxlP-dep_Trfase_small"/>
</dbReference>
<dbReference type="AlphaFoldDB" id="A0A1F2PBH4"/>
<evidence type="ECO:0000313" key="10">
    <source>
        <dbReference type="Proteomes" id="UP000186940"/>
    </source>
</evidence>
<dbReference type="InterPro" id="IPR015421">
    <property type="entry name" value="PyrdxlP-dep_Trfase_major"/>
</dbReference>
<dbReference type="Gene3D" id="3.40.640.10">
    <property type="entry name" value="Type I PLP-dependent aspartate aminotransferase-like (Major domain)"/>
    <property type="match status" value="1"/>
</dbReference>
<dbReference type="PATRIC" id="fig|1838285.3.peg.450"/>
<comment type="caution">
    <text evidence="9">The sequence shown here is derived from an EMBL/GenBank/DDBJ whole genome shotgun (WGS) entry which is preliminary data.</text>
</comment>
<evidence type="ECO:0000256" key="2">
    <source>
        <dbReference type="ARBA" id="ARBA00010447"/>
    </source>
</evidence>
<dbReference type="PIRSF" id="PIRSF005572">
    <property type="entry name" value="NifS"/>
    <property type="match status" value="1"/>
</dbReference>
<dbReference type="InterPro" id="IPR010970">
    <property type="entry name" value="Cys_dSase_SufS"/>
</dbReference>
<evidence type="ECO:0000256" key="6">
    <source>
        <dbReference type="ARBA" id="ARBA00050776"/>
    </source>
</evidence>
<comment type="catalytic activity">
    <reaction evidence="6">
        <text>(sulfur carrier)-H + L-cysteine = (sulfur carrier)-SH + L-alanine</text>
        <dbReference type="Rhea" id="RHEA:43892"/>
        <dbReference type="Rhea" id="RHEA-COMP:14737"/>
        <dbReference type="Rhea" id="RHEA-COMP:14739"/>
        <dbReference type="ChEBI" id="CHEBI:29917"/>
        <dbReference type="ChEBI" id="CHEBI:35235"/>
        <dbReference type="ChEBI" id="CHEBI:57972"/>
        <dbReference type="ChEBI" id="CHEBI:64428"/>
        <dbReference type="EC" id="2.8.1.7"/>
    </reaction>
</comment>
<dbReference type="InterPro" id="IPR016454">
    <property type="entry name" value="Cysteine_dSase"/>
</dbReference>
<dbReference type="GO" id="GO:0031071">
    <property type="term" value="F:cysteine desulfurase activity"/>
    <property type="evidence" value="ECO:0007669"/>
    <property type="project" value="UniProtKB-EC"/>
</dbReference>
<reference evidence="9" key="1">
    <citation type="submission" date="2016-05" db="EMBL/GenBank/DDBJ databases">
        <title>Microbial consortia oxidize butane by reversing methanogenesis.</title>
        <authorList>
            <person name="Laso-Perez R."/>
            <person name="Richter M."/>
            <person name="Wegener G."/>
            <person name="Musat F."/>
        </authorList>
    </citation>
    <scope>NUCLEOTIDE SEQUENCE [LARGE SCALE GENOMIC DNA]</scope>
    <source>
        <strain evidence="9">BOX2</strain>
    </source>
</reference>
<comment type="similarity">
    <text evidence="2">Belongs to the class-V pyridoxal-phosphate-dependent aminotransferase family. Csd subfamily.</text>
</comment>
<evidence type="ECO:0000256" key="7">
    <source>
        <dbReference type="RuleBase" id="RU004504"/>
    </source>
</evidence>
<evidence type="ECO:0000256" key="3">
    <source>
        <dbReference type="ARBA" id="ARBA00012239"/>
    </source>
</evidence>
<protein>
    <recommendedName>
        <fullName evidence="3">cysteine desulfurase</fullName>
        <ecNumber evidence="3">2.8.1.7</ecNumber>
    </recommendedName>
</protein>
<evidence type="ECO:0000256" key="1">
    <source>
        <dbReference type="ARBA" id="ARBA00001933"/>
    </source>
</evidence>
<dbReference type="InterPro" id="IPR015424">
    <property type="entry name" value="PyrdxlP-dep_Trfase"/>
</dbReference>
<keyword evidence="4" id="KW-0808">Transferase</keyword>
<sequence length="395" mass="43422">MNPEKIRADFSIFSEHRGLIYMDSASTSLTPEPVLDATLEYYRSYNANVGRGVHHLSQIASAKYENAHSTVANFINAGSGVIVFTKNTTEGINTVASGIKWQKGDKIITSILEHHSNLLPWLRLREIGVEVEIINPESNGILDPADFEAAITDRTRLVALTHASNAIGTIQPIEKIVRICKDRGVLVLVDGAQSVPHLKVDVEASGLDFLCFSGHKMLGPTGTGVLWMREPVIEPLFLGGGMIEEVTLDHYEFAGGYERFEGGTPNIGGAIGLSRACEYLEEVGMDELRSHEEQLTGQLIEGLREIERVEVYGDPDPEKRVGTVSFNIDGLNPHDVAHILDESSNIMVRSGHHCASPLMAYMHIDGSVRASLYLYNTEDEVETLLATVERITKVM</sequence>
<dbReference type="InterPro" id="IPR000192">
    <property type="entry name" value="Aminotrans_V_dom"/>
</dbReference>
<dbReference type="EC" id="2.8.1.7" evidence="3"/>
<keyword evidence="10" id="KW-1185">Reference proteome</keyword>
<proteinExistence type="inferred from homology"/>
<dbReference type="EMBL" id="LYOS01000001">
    <property type="protein sequence ID" value="OFV68769.1"/>
    <property type="molecule type" value="Genomic_DNA"/>
</dbReference>
<dbReference type="PANTHER" id="PTHR43586:SF8">
    <property type="entry name" value="CYSTEINE DESULFURASE 1, CHLOROPLASTIC"/>
    <property type="match status" value="1"/>
</dbReference>
<dbReference type="InterPro" id="IPR020578">
    <property type="entry name" value="Aminotrans_V_PyrdxlP_BS"/>
</dbReference>
<dbReference type="CDD" id="cd06453">
    <property type="entry name" value="SufS_like"/>
    <property type="match status" value="1"/>
</dbReference>
<dbReference type="GO" id="GO:0030170">
    <property type="term" value="F:pyridoxal phosphate binding"/>
    <property type="evidence" value="ECO:0007669"/>
    <property type="project" value="InterPro"/>
</dbReference>
<dbReference type="PROSITE" id="PS00595">
    <property type="entry name" value="AA_TRANSFER_CLASS_5"/>
    <property type="match status" value="1"/>
</dbReference>
<dbReference type="STRING" id="1838285.SCAL_000445"/>
<evidence type="ECO:0000259" key="8">
    <source>
        <dbReference type="Pfam" id="PF00266"/>
    </source>
</evidence>
<keyword evidence="5" id="KW-0663">Pyridoxal phosphate</keyword>
<feature type="domain" description="Aminotransferase class V" evidence="8">
    <location>
        <begin position="20"/>
        <end position="384"/>
    </location>
</feature>
<comment type="cofactor">
    <cofactor evidence="1 7">
        <name>pyridoxal 5'-phosphate</name>
        <dbReference type="ChEBI" id="CHEBI:597326"/>
    </cofactor>
</comment>
<evidence type="ECO:0000256" key="5">
    <source>
        <dbReference type="ARBA" id="ARBA00022898"/>
    </source>
</evidence>
<evidence type="ECO:0000313" key="9">
    <source>
        <dbReference type="EMBL" id="OFV68769.1"/>
    </source>
</evidence>